<reference evidence="2 3" key="1">
    <citation type="journal article" date="2014" name="Int. J. Syst. Evol. Microbiol.">
        <title>Solimonas terrae sp. nov., isolated from soil.</title>
        <authorList>
            <person name="Kim S.J."/>
            <person name="Moon J.Y."/>
            <person name="Weon H.Y."/>
            <person name="Ahn J.H."/>
            <person name="Chen W.M."/>
            <person name="Kwon S.W."/>
        </authorList>
    </citation>
    <scope>NUCLEOTIDE SEQUENCE [LARGE SCALE GENOMIC DNA]</scope>
    <source>
        <strain evidence="2 3">KIS83-12</strain>
    </source>
</reference>
<dbReference type="AlphaFoldDB" id="A0A6M2BNC0"/>
<comment type="caution">
    <text evidence="2">The sequence shown here is derived from an EMBL/GenBank/DDBJ whole genome shotgun (WGS) entry which is preliminary data.</text>
</comment>
<keyword evidence="1" id="KW-0812">Transmembrane</keyword>
<keyword evidence="3" id="KW-1185">Reference proteome</keyword>
<dbReference type="EMBL" id="JAAMOW010000001">
    <property type="protein sequence ID" value="NGY03569.1"/>
    <property type="molecule type" value="Genomic_DNA"/>
</dbReference>
<dbReference type="InterPro" id="IPR021279">
    <property type="entry name" value="DUF2721"/>
</dbReference>
<feature type="transmembrane region" description="Helical" evidence="1">
    <location>
        <begin position="6"/>
        <end position="33"/>
    </location>
</feature>
<evidence type="ECO:0000313" key="2">
    <source>
        <dbReference type="EMBL" id="NGY03569.1"/>
    </source>
</evidence>
<dbReference type="RefSeq" id="WP_166251083.1">
    <property type="nucleotide sequence ID" value="NZ_JAAMOW010000001.1"/>
</dbReference>
<dbReference type="Proteomes" id="UP000472676">
    <property type="component" value="Unassembled WGS sequence"/>
</dbReference>
<keyword evidence="1" id="KW-0472">Membrane</keyword>
<name>A0A6M2BNC0_9GAMM</name>
<evidence type="ECO:0000256" key="1">
    <source>
        <dbReference type="SAM" id="Phobius"/>
    </source>
</evidence>
<feature type="transmembrane region" description="Helical" evidence="1">
    <location>
        <begin position="78"/>
        <end position="101"/>
    </location>
</feature>
<accession>A0A6M2BNC0</accession>
<keyword evidence="1" id="KW-1133">Transmembrane helix</keyword>
<feature type="transmembrane region" description="Helical" evidence="1">
    <location>
        <begin position="107"/>
        <end position="130"/>
    </location>
</feature>
<evidence type="ECO:0000313" key="3">
    <source>
        <dbReference type="Proteomes" id="UP000472676"/>
    </source>
</evidence>
<proteinExistence type="predicted"/>
<protein>
    <submittedName>
        <fullName evidence="2">DUF2721 domain-containing protein</fullName>
    </submittedName>
</protein>
<dbReference type="Pfam" id="PF11026">
    <property type="entry name" value="DUF2721"/>
    <property type="match status" value="1"/>
</dbReference>
<gene>
    <name evidence="2" type="ORF">G7Y85_02200</name>
</gene>
<sequence>MEETQVAAIAHTIQVSVAPVFLLGGVGAMLGVLTNRLARIVDRARKLEAELGAAAPGRGPGLRKGLGHLAARARLTSAAIACCIGCALLISSVIVVLFVGTFSRWNLAPVIAGLFILSVLSLICGLLCFLREIQLATRYLRIGELEPEQAVPAARAVTTQRDQPSD</sequence>
<organism evidence="2 3">
    <name type="scientific">Solimonas terrae</name>
    <dbReference type="NCBI Taxonomy" id="1396819"/>
    <lineage>
        <taxon>Bacteria</taxon>
        <taxon>Pseudomonadati</taxon>
        <taxon>Pseudomonadota</taxon>
        <taxon>Gammaproteobacteria</taxon>
        <taxon>Nevskiales</taxon>
        <taxon>Nevskiaceae</taxon>
        <taxon>Solimonas</taxon>
    </lineage>
</organism>